<sequence>MLGNDQSPGSGHAATARARSSARHGRSSSTTSFSASLTAYATTVPAPMSTAPATAPASLRRTAVQQTPSSSRPRTISVASENSSSRCPSHSGASPTAPVSDR</sequence>
<feature type="region of interest" description="Disordered" evidence="1">
    <location>
        <begin position="1"/>
        <end position="102"/>
    </location>
</feature>
<gene>
    <name evidence="2" type="ORF">OG367_26775</name>
</gene>
<reference evidence="2" key="1">
    <citation type="submission" date="2022-10" db="EMBL/GenBank/DDBJ databases">
        <title>The complete genomes of actinobacterial strains from the NBC collection.</title>
        <authorList>
            <person name="Joergensen T.S."/>
            <person name="Alvarez Arevalo M."/>
            <person name="Sterndorff E.B."/>
            <person name="Faurdal D."/>
            <person name="Vuksanovic O."/>
            <person name="Mourched A.-S."/>
            <person name="Charusanti P."/>
            <person name="Shaw S."/>
            <person name="Blin K."/>
            <person name="Weber T."/>
        </authorList>
    </citation>
    <scope>NUCLEOTIDE SEQUENCE</scope>
    <source>
        <strain evidence="2">NBC_01436</strain>
    </source>
</reference>
<evidence type="ECO:0000313" key="3">
    <source>
        <dbReference type="Proteomes" id="UP001431926"/>
    </source>
</evidence>
<evidence type="ECO:0000256" key="1">
    <source>
        <dbReference type="SAM" id="MobiDB-lite"/>
    </source>
</evidence>
<evidence type="ECO:0000313" key="2">
    <source>
        <dbReference type="EMBL" id="WUX42381.1"/>
    </source>
</evidence>
<accession>A0ABZ1ZUC6</accession>
<organism evidence="2 3">
    <name type="scientific">Streptomyces anulatus</name>
    <name type="common">Streptomyces chrysomallus</name>
    <dbReference type="NCBI Taxonomy" id="1892"/>
    <lineage>
        <taxon>Bacteria</taxon>
        <taxon>Bacillati</taxon>
        <taxon>Actinomycetota</taxon>
        <taxon>Actinomycetes</taxon>
        <taxon>Kitasatosporales</taxon>
        <taxon>Streptomycetaceae</taxon>
        <taxon>Streptomyces</taxon>
    </lineage>
</organism>
<dbReference type="Proteomes" id="UP001431926">
    <property type="component" value="Chromosome"/>
</dbReference>
<dbReference type="EMBL" id="CP109491">
    <property type="protein sequence ID" value="WUX42381.1"/>
    <property type="molecule type" value="Genomic_DNA"/>
</dbReference>
<feature type="compositionally biased region" description="Polar residues" evidence="1">
    <location>
        <begin position="63"/>
        <end position="94"/>
    </location>
</feature>
<name>A0ABZ1ZUC6_STRAQ</name>
<feature type="compositionally biased region" description="Low complexity" evidence="1">
    <location>
        <begin position="27"/>
        <end position="57"/>
    </location>
</feature>
<protein>
    <submittedName>
        <fullName evidence="2">Uncharacterized protein</fullName>
    </submittedName>
</protein>
<feature type="compositionally biased region" description="Low complexity" evidence="1">
    <location>
        <begin position="9"/>
        <end position="19"/>
    </location>
</feature>
<keyword evidence="3" id="KW-1185">Reference proteome</keyword>
<proteinExistence type="predicted"/>